<dbReference type="AlphaFoldDB" id="F8DBU1"/>
<feature type="region of interest" description="Disordered" evidence="1">
    <location>
        <begin position="1"/>
        <end position="44"/>
    </location>
</feature>
<name>F8DBU1_HALXS</name>
<feature type="compositionally biased region" description="Acidic residues" evidence="1">
    <location>
        <begin position="10"/>
        <end position="44"/>
    </location>
</feature>
<protein>
    <submittedName>
        <fullName evidence="2">Uncharacterized protein</fullName>
    </submittedName>
</protein>
<proteinExistence type="predicted"/>
<dbReference type="GeneID" id="80457807"/>
<evidence type="ECO:0000256" key="1">
    <source>
        <dbReference type="SAM" id="MobiDB-lite"/>
    </source>
</evidence>
<accession>F8DBU1</accession>
<dbReference type="RefSeq" id="WP_013881678.1">
    <property type="nucleotide sequence ID" value="NC_015666.1"/>
</dbReference>
<reference evidence="2 3" key="1">
    <citation type="journal article" date="2012" name="Stand. Genomic Sci.">
        <title>Complete genome sequence of Halopiger xanaduensis type strain (SH-6(T)).</title>
        <authorList>
            <person name="Anderson I."/>
            <person name="Tindall B.J."/>
            <person name="Rohde M."/>
            <person name="Lucas S."/>
            <person name="Han J."/>
            <person name="Lapidus A."/>
            <person name="Cheng J.F."/>
            <person name="Goodwin L."/>
            <person name="Pitluck S."/>
            <person name="Peters L."/>
            <person name="Pati A."/>
            <person name="Mikhailova N."/>
            <person name="Pagani I."/>
            <person name="Teshima H."/>
            <person name="Han C."/>
            <person name="Tapia R."/>
            <person name="Land M."/>
            <person name="Woyke T."/>
            <person name="Klenk H.P."/>
            <person name="Kyrpides N."/>
            <person name="Ivanova N."/>
        </authorList>
    </citation>
    <scope>NUCLEOTIDE SEQUENCE [LARGE SCALE GENOMIC DNA]</scope>
    <source>
        <strain evidence="3">DSM 18323 / JCM 14033 / SH-6</strain>
    </source>
</reference>
<dbReference type="Proteomes" id="UP000006794">
    <property type="component" value="Chromosome"/>
</dbReference>
<dbReference type="EMBL" id="CP002839">
    <property type="protein sequence ID" value="AEH38792.1"/>
    <property type="molecule type" value="Genomic_DNA"/>
</dbReference>
<organism evidence="2 3">
    <name type="scientific">Halopiger xanaduensis (strain DSM 18323 / JCM 14033 / SH-6)</name>
    <dbReference type="NCBI Taxonomy" id="797210"/>
    <lineage>
        <taxon>Archaea</taxon>
        <taxon>Methanobacteriati</taxon>
        <taxon>Methanobacteriota</taxon>
        <taxon>Stenosarchaea group</taxon>
        <taxon>Halobacteria</taxon>
        <taxon>Halobacteriales</taxon>
        <taxon>Natrialbaceae</taxon>
        <taxon>Halopiger</taxon>
    </lineage>
</organism>
<dbReference type="KEGG" id="hxa:Halxa_4190"/>
<gene>
    <name evidence="2" type="ordered locus">Halxa_4190</name>
</gene>
<evidence type="ECO:0000313" key="2">
    <source>
        <dbReference type="EMBL" id="AEH38792.1"/>
    </source>
</evidence>
<evidence type="ECO:0000313" key="3">
    <source>
        <dbReference type="Proteomes" id="UP000006794"/>
    </source>
</evidence>
<dbReference type="HOGENOM" id="CLU_217789_0_0_2"/>
<sequence>MCHHFRPVEELSEAEREELLEEHDEDELRAEHTDDELEELGVTA</sequence>
<keyword evidence="3" id="KW-1185">Reference proteome</keyword>